<dbReference type="InterPro" id="IPR013538">
    <property type="entry name" value="ASHA1/2-like_C"/>
</dbReference>
<organism evidence="3 4">
    <name type="scientific">Enteractinococcus coprophilus</name>
    <dbReference type="NCBI Taxonomy" id="1027633"/>
    <lineage>
        <taxon>Bacteria</taxon>
        <taxon>Bacillati</taxon>
        <taxon>Actinomycetota</taxon>
        <taxon>Actinomycetes</taxon>
        <taxon>Micrococcales</taxon>
        <taxon>Micrococcaceae</taxon>
    </lineage>
</organism>
<proteinExistence type="inferred from homology"/>
<comment type="caution">
    <text evidence="3">The sequence shown here is derived from an EMBL/GenBank/DDBJ whole genome shotgun (WGS) entry which is preliminary data.</text>
</comment>
<accession>A0A543AIY8</accession>
<dbReference type="Pfam" id="PF08327">
    <property type="entry name" value="AHSA1"/>
    <property type="match status" value="1"/>
</dbReference>
<dbReference type="RefSeq" id="WP_170200389.1">
    <property type="nucleotide sequence ID" value="NZ_BAABAN010000004.1"/>
</dbReference>
<protein>
    <submittedName>
        <fullName evidence="3">Activator of Hsp90 ATPase-like protein</fullName>
    </submittedName>
</protein>
<keyword evidence="4" id="KW-1185">Reference proteome</keyword>
<reference evidence="3 4" key="1">
    <citation type="submission" date="2019-06" db="EMBL/GenBank/DDBJ databases">
        <title>Sequencing the genomes of 1000 actinobacteria strains.</title>
        <authorList>
            <person name="Klenk H.-P."/>
        </authorList>
    </citation>
    <scope>NUCLEOTIDE SEQUENCE [LARGE SCALE GENOMIC DNA]</scope>
    <source>
        <strain evidence="3 4">DSM 24083</strain>
    </source>
</reference>
<evidence type="ECO:0000256" key="1">
    <source>
        <dbReference type="ARBA" id="ARBA00006817"/>
    </source>
</evidence>
<dbReference type="EMBL" id="VFOU01000002">
    <property type="protein sequence ID" value="TQL72540.1"/>
    <property type="molecule type" value="Genomic_DNA"/>
</dbReference>
<gene>
    <name evidence="3" type="ORF">FB556_1199</name>
</gene>
<dbReference type="InterPro" id="IPR023393">
    <property type="entry name" value="START-like_dom_sf"/>
</dbReference>
<evidence type="ECO:0000313" key="3">
    <source>
        <dbReference type="EMBL" id="TQL72540.1"/>
    </source>
</evidence>
<dbReference type="AlphaFoldDB" id="A0A543AIY8"/>
<evidence type="ECO:0000313" key="4">
    <source>
        <dbReference type="Proteomes" id="UP000319746"/>
    </source>
</evidence>
<feature type="domain" description="Activator of Hsp90 ATPase homologue 1/2-like C-terminal" evidence="2">
    <location>
        <begin position="26"/>
        <end position="139"/>
    </location>
</feature>
<dbReference type="SUPFAM" id="SSF55961">
    <property type="entry name" value="Bet v1-like"/>
    <property type="match status" value="1"/>
</dbReference>
<dbReference type="Gene3D" id="3.30.530.20">
    <property type="match status" value="1"/>
</dbReference>
<evidence type="ECO:0000259" key="2">
    <source>
        <dbReference type="Pfam" id="PF08327"/>
    </source>
</evidence>
<sequence length="164" mass="18637">MPIPTGRLVPTDQGYDLTLQRTLPVAIEHAWDYITESQFTERWIGPWEGVGDVGETIKLYLAFEEGKPGFKVEILECQAPEHVRVKTLDDTLPWDLAIELTQPEGQTELQFTMRDADPSTIGEIGPGWEYYLDQLVAIVAGDPAPDFDDYFPAQRSYYEDQRPS</sequence>
<name>A0A543AIY8_9MICC</name>
<dbReference type="Proteomes" id="UP000319746">
    <property type="component" value="Unassembled WGS sequence"/>
</dbReference>
<comment type="similarity">
    <text evidence="1">Belongs to the AHA1 family.</text>
</comment>